<evidence type="ECO:0000313" key="1">
    <source>
        <dbReference type="EMBL" id="TGX53171.1"/>
    </source>
</evidence>
<dbReference type="OrthoDB" id="7595265at2"/>
<gene>
    <name evidence="1" type="ORF">E5A73_09890</name>
</gene>
<name>A0A4S1XAN8_9SPHN</name>
<reference evidence="1 2" key="1">
    <citation type="submission" date="2019-04" db="EMBL/GenBank/DDBJ databases">
        <title>Sphingomonas psychrotolerans sp. nov., isolated from soil in the Tianshan Mountains, Xinjiang, China.</title>
        <authorList>
            <person name="Luo Y."/>
            <person name="Sheng H."/>
        </authorList>
    </citation>
    <scope>NUCLEOTIDE SEQUENCE [LARGE SCALE GENOMIC DNA]</scope>
    <source>
        <strain evidence="1 2">ZFGT-11</strain>
    </source>
</reference>
<accession>A0A4S1XAN8</accession>
<dbReference type="RefSeq" id="WP_135963681.1">
    <property type="nucleotide sequence ID" value="NZ_SRXT01000004.1"/>
</dbReference>
<dbReference type="AlphaFoldDB" id="A0A4S1XAN8"/>
<organism evidence="1 2">
    <name type="scientific">Sphingomonas gei</name>
    <dbReference type="NCBI Taxonomy" id="1395960"/>
    <lineage>
        <taxon>Bacteria</taxon>
        <taxon>Pseudomonadati</taxon>
        <taxon>Pseudomonadota</taxon>
        <taxon>Alphaproteobacteria</taxon>
        <taxon>Sphingomonadales</taxon>
        <taxon>Sphingomonadaceae</taxon>
        <taxon>Sphingomonas</taxon>
    </lineage>
</organism>
<comment type="caution">
    <text evidence="1">The sequence shown here is derived from an EMBL/GenBank/DDBJ whole genome shotgun (WGS) entry which is preliminary data.</text>
</comment>
<protein>
    <recommendedName>
        <fullName evidence="3">DUF4258 domain-containing protein</fullName>
    </recommendedName>
</protein>
<evidence type="ECO:0008006" key="3">
    <source>
        <dbReference type="Google" id="ProtNLM"/>
    </source>
</evidence>
<keyword evidence="2" id="KW-1185">Reference proteome</keyword>
<proteinExistence type="predicted"/>
<dbReference type="Proteomes" id="UP000306147">
    <property type="component" value="Unassembled WGS sequence"/>
</dbReference>
<sequence>MLTRHAKTRVRQRSIPASVVDALLDFGERARSGAGTETCYFTKKSWKRFATYLGQEARHFERYRAVYAVVADDGQVVTACWRR</sequence>
<evidence type="ECO:0000313" key="2">
    <source>
        <dbReference type="Proteomes" id="UP000306147"/>
    </source>
</evidence>
<dbReference type="EMBL" id="SRXT01000004">
    <property type="protein sequence ID" value="TGX53171.1"/>
    <property type="molecule type" value="Genomic_DNA"/>
</dbReference>